<keyword evidence="4" id="KW-0547">Nucleotide-binding</keyword>
<dbReference type="Proteomes" id="UP000593567">
    <property type="component" value="Unassembled WGS sequence"/>
</dbReference>
<proteinExistence type="inferred from homology"/>
<dbReference type="AlphaFoldDB" id="A0A7J7K0K1"/>
<organism evidence="12 13">
    <name type="scientific">Bugula neritina</name>
    <name type="common">Brown bryozoan</name>
    <name type="synonym">Sertularia neritina</name>
    <dbReference type="NCBI Taxonomy" id="10212"/>
    <lineage>
        <taxon>Eukaryota</taxon>
        <taxon>Metazoa</taxon>
        <taxon>Spiralia</taxon>
        <taxon>Lophotrochozoa</taxon>
        <taxon>Bryozoa</taxon>
        <taxon>Gymnolaemata</taxon>
        <taxon>Cheilostomatida</taxon>
        <taxon>Flustrina</taxon>
        <taxon>Buguloidea</taxon>
        <taxon>Bugulidae</taxon>
        <taxon>Bugula</taxon>
    </lineage>
</organism>
<evidence type="ECO:0000256" key="9">
    <source>
        <dbReference type="ARBA" id="ARBA00048270"/>
    </source>
</evidence>
<protein>
    <recommendedName>
        <fullName evidence="2">glutamine--tRNA ligase</fullName>
        <ecNumber evidence="2">6.1.1.18</ecNumber>
    </recommendedName>
    <alternativeName>
        <fullName evidence="8">Glutaminyl-tRNA synthetase</fullName>
    </alternativeName>
</protein>
<keyword evidence="5" id="KW-0067">ATP-binding</keyword>
<evidence type="ECO:0000313" key="12">
    <source>
        <dbReference type="EMBL" id="KAF6031705.1"/>
    </source>
</evidence>
<dbReference type="EC" id="6.1.1.18" evidence="2"/>
<dbReference type="FunFam" id="2.40.240.10:FF:000008">
    <property type="entry name" value="probable glutamine--tRNA ligase"/>
    <property type="match status" value="1"/>
</dbReference>
<dbReference type="FunFam" id="2.40.240.10:FF:000007">
    <property type="entry name" value="Glutamine--tRNA ligase"/>
    <property type="match status" value="1"/>
</dbReference>
<evidence type="ECO:0000256" key="3">
    <source>
        <dbReference type="ARBA" id="ARBA00022598"/>
    </source>
</evidence>
<dbReference type="InterPro" id="IPR020059">
    <property type="entry name" value="Glu/Gln-tRNA-synth_Ib_codon-bd"/>
</dbReference>
<evidence type="ECO:0000256" key="5">
    <source>
        <dbReference type="ARBA" id="ARBA00022840"/>
    </source>
</evidence>
<dbReference type="GO" id="GO:0005829">
    <property type="term" value="C:cytosol"/>
    <property type="evidence" value="ECO:0007669"/>
    <property type="project" value="TreeGrafter"/>
</dbReference>
<evidence type="ECO:0000259" key="10">
    <source>
        <dbReference type="Pfam" id="PF03950"/>
    </source>
</evidence>
<gene>
    <name evidence="12" type="ORF">EB796_009999</name>
</gene>
<keyword evidence="3" id="KW-0436">Ligase</keyword>
<dbReference type="InterPro" id="IPR049437">
    <property type="entry name" value="tRNA-synt_1c_C2"/>
</dbReference>
<dbReference type="GO" id="GO:0005524">
    <property type="term" value="F:ATP binding"/>
    <property type="evidence" value="ECO:0007669"/>
    <property type="project" value="UniProtKB-KW"/>
</dbReference>
<sequence>MAQTVLDPIMLEACVRDVLNAKAKRAMAILEPLKITIVDASADFPKEVTVPDYPADESRGSHQVAAAPVLYIEQSDFQEVADKNFKRLTLTQPMGLKYIGLVIFVKEVVKNDDGKVVELLVESHLASELKPKAYVQWVAEPLVCEVRLYEKLFHHKNPEDPSEVPGGFLSDVNKNSLTILENAMVDQSVAGASTYTCFQFERNGFFSVDPDTTAEKMVFNRTVTLRENKTKS</sequence>
<evidence type="ECO:0000256" key="6">
    <source>
        <dbReference type="ARBA" id="ARBA00022917"/>
    </source>
</evidence>
<comment type="similarity">
    <text evidence="1">Belongs to the class-I aminoacyl-tRNA synthetase family.</text>
</comment>
<evidence type="ECO:0000256" key="2">
    <source>
        <dbReference type="ARBA" id="ARBA00012836"/>
    </source>
</evidence>
<evidence type="ECO:0000256" key="8">
    <source>
        <dbReference type="ARBA" id="ARBA00030466"/>
    </source>
</evidence>
<keyword evidence="7" id="KW-0030">Aminoacyl-tRNA synthetase</keyword>
<evidence type="ECO:0000313" key="13">
    <source>
        <dbReference type="Proteomes" id="UP000593567"/>
    </source>
</evidence>
<feature type="domain" description="tRNA synthetases class I (E and Q) anti-codon binding" evidence="11">
    <location>
        <begin position="135"/>
        <end position="209"/>
    </location>
</feature>
<comment type="catalytic activity">
    <reaction evidence="9">
        <text>tRNA(Gln) + L-glutamine + ATP = L-glutaminyl-tRNA(Gln) + AMP + diphosphate</text>
        <dbReference type="Rhea" id="RHEA:20121"/>
        <dbReference type="Rhea" id="RHEA-COMP:9662"/>
        <dbReference type="Rhea" id="RHEA-COMP:9681"/>
        <dbReference type="ChEBI" id="CHEBI:30616"/>
        <dbReference type="ChEBI" id="CHEBI:33019"/>
        <dbReference type="ChEBI" id="CHEBI:58359"/>
        <dbReference type="ChEBI" id="CHEBI:78442"/>
        <dbReference type="ChEBI" id="CHEBI:78521"/>
        <dbReference type="ChEBI" id="CHEBI:456215"/>
        <dbReference type="EC" id="6.1.1.18"/>
    </reaction>
</comment>
<dbReference type="SUPFAM" id="SSF50715">
    <property type="entry name" value="Ribosomal protein L25-like"/>
    <property type="match status" value="1"/>
</dbReference>
<evidence type="ECO:0000256" key="4">
    <source>
        <dbReference type="ARBA" id="ARBA00022741"/>
    </source>
</evidence>
<dbReference type="Pfam" id="PF03950">
    <property type="entry name" value="tRNA-synt_1c_C"/>
    <property type="match status" value="1"/>
</dbReference>
<evidence type="ECO:0000256" key="1">
    <source>
        <dbReference type="ARBA" id="ARBA00005594"/>
    </source>
</evidence>
<dbReference type="GO" id="GO:0004819">
    <property type="term" value="F:glutamine-tRNA ligase activity"/>
    <property type="evidence" value="ECO:0007669"/>
    <property type="project" value="UniProtKB-EC"/>
</dbReference>
<dbReference type="PANTHER" id="PTHR43097">
    <property type="entry name" value="GLUTAMINE-TRNA LIGASE"/>
    <property type="match status" value="1"/>
</dbReference>
<dbReference type="OrthoDB" id="10250478at2759"/>
<comment type="caution">
    <text evidence="12">The sequence shown here is derived from an EMBL/GenBank/DDBJ whole genome shotgun (WGS) entry which is preliminary data.</text>
</comment>
<name>A0A7J7K0K1_BUGNE</name>
<evidence type="ECO:0000259" key="11">
    <source>
        <dbReference type="Pfam" id="PF20974"/>
    </source>
</evidence>
<reference evidence="12" key="1">
    <citation type="submission" date="2020-06" db="EMBL/GenBank/DDBJ databases">
        <title>Draft genome of Bugula neritina, a colonial animal packing powerful symbionts and potential medicines.</title>
        <authorList>
            <person name="Rayko M."/>
        </authorList>
    </citation>
    <scope>NUCLEOTIDE SEQUENCE [LARGE SCALE GENOMIC DNA]</scope>
    <source>
        <strain evidence="12">Kwan_BN1</strain>
    </source>
</reference>
<dbReference type="InterPro" id="IPR011035">
    <property type="entry name" value="Ribosomal_bL25/Gln-tRNA_synth"/>
</dbReference>
<dbReference type="EMBL" id="VXIV02001577">
    <property type="protein sequence ID" value="KAF6031705.1"/>
    <property type="molecule type" value="Genomic_DNA"/>
</dbReference>
<dbReference type="InterPro" id="IPR020056">
    <property type="entry name" value="Rbsml_bL25/Gln-tRNA_synth_N"/>
</dbReference>
<dbReference type="Pfam" id="PF20974">
    <property type="entry name" value="tRNA-synt_1c_C2"/>
    <property type="match status" value="1"/>
</dbReference>
<feature type="domain" description="Glutamyl/glutaminyl-tRNA synthetase class Ib anti-codon binding" evidence="10">
    <location>
        <begin position="23"/>
        <end position="121"/>
    </location>
</feature>
<dbReference type="InterPro" id="IPR050132">
    <property type="entry name" value="Gln/Glu-tRNA_Ligase"/>
</dbReference>
<dbReference type="Gene3D" id="2.40.240.10">
    <property type="entry name" value="Ribosomal Protein L25, Chain P"/>
    <property type="match status" value="2"/>
</dbReference>
<accession>A0A7J7K0K1</accession>
<dbReference type="GO" id="GO:0006425">
    <property type="term" value="P:glutaminyl-tRNA aminoacylation"/>
    <property type="evidence" value="ECO:0007669"/>
    <property type="project" value="TreeGrafter"/>
</dbReference>
<evidence type="ECO:0000256" key="7">
    <source>
        <dbReference type="ARBA" id="ARBA00023146"/>
    </source>
</evidence>
<keyword evidence="6" id="KW-0648">Protein biosynthesis</keyword>
<keyword evidence="13" id="KW-1185">Reference proteome</keyword>
<dbReference type="PANTHER" id="PTHR43097:SF4">
    <property type="entry name" value="GLUTAMINE--TRNA LIGASE"/>
    <property type="match status" value="1"/>
</dbReference>
<dbReference type="GO" id="GO:0017101">
    <property type="term" value="C:aminoacyl-tRNA synthetase multienzyme complex"/>
    <property type="evidence" value="ECO:0007669"/>
    <property type="project" value="TreeGrafter"/>
</dbReference>